<protein>
    <recommendedName>
        <fullName evidence="2">Uncharacterized protein TP-0789 domain-containing protein</fullName>
    </recommendedName>
</protein>
<dbReference type="AlphaFoldDB" id="A0A2X3K7P4"/>
<dbReference type="Gene3D" id="2.50.20.10">
    <property type="entry name" value="Lipoprotein localisation LolA/LolB/LppX"/>
    <property type="match status" value="1"/>
</dbReference>
<organism evidence="3 4">
    <name type="scientific">Candidatus Bipolaricaulis anaerobius</name>
    <dbReference type="NCBI Taxonomy" id="2026885"/>
    <lineage>
        <taxon>Bacteria</taxon>
        <taxon>Candidatus Bipolaricaulota</taxon>
        <taxon>Candidatus Bipolaricaulia</taxon>
        <taxon>Candidatus Bipolaricaulales</taxon>
        <taxon>Candidatus Bipolaricaulaceae</taxon>
        <taxon>Candidatus Bipolaricaulis</taxon>
    </lineage>
</organism>
<evidence type="ECO:0000313" key="3">
    <source>
        <dbReference type="EMBL" id="SQD93033.1"/>
    </source>
</evidence>
<evidence type="ECO:0000259" key="2">
    <source>
        <dbReference type="Pfam" id="PF17131"/>
    </source>
</evidence>
<dbReference type="Pfam" id="PF17131">
    <property type="entry name" value="LolA_like"/>
    <property type="match status" value="1"/>
</dbReference>
<keyword evidence="1" id="KW-0732">Signal</keyword>
<dbReference type="OrthoDB" id="9803781at2"/>
<dbReference type="RefSeq" id="WP_122031456.1">
    <property type="nucleotide sequence ID" value="NZ_LS483254.1"/>
</dbReference>
<reference evidence="4" key="1">
    <citation type="submission" date="2018-05" db="EMBL/GenBank/DDBJ databases">
        <authorList>
            <person name="Hao L."/>
        </authorList>
    </citation>
    <scope>NUCLEOTIDE SEQUENCE [LARGE SCALE GENOMIC DNA]</scope>
</reference>
<sequence>MRKLVRGAAVFGACVLLGAMAIAQGELTGNDILDRMREKGVLFLQEGDLIFQARFDLVFADGTQGQNEFEIFISQGDEATGEPDRLLIYYLTPEDIAGTIFLSVIPPEGDARMWLYLPALGFVKELISESEQAQSFAGTTLTYEQIGGAVDYSADYTATRLADSSVSVTVDGASSERSVYVLEISAKPGATVDYPKGKLWVDVEELTPVRSEFYDKLGRLEIVLEILRLETFEDDLVPTLIKACNQKDATCTTIEVLAKQRAALPAEIFTPAALPTFTPDAYR</sequence>
<keyword evidence="4" id="KW-1185">Reference proteome</keyword>
<dbReference type="InterPro" id="IPR033399">
    <property type="entry name" value="TP_0789-like"/>
</dbReference>
<evidence type="ECO:0000313" key="4">
    <source>
        <dbReference type="Proteomes" id="UP000249818"/>
    </source>
</evidence>
<proteinExistence type="predicted"/>
<feature type="domain" description="Uncharacterized protein TP-0789" evidence="2">
    <location>
        <begin position="84"/>
        <end position="275"/>
    </location>
</feature>
<dbReference type="EMBL" id="LS483254">
    <property type="protein sequence ID" value="SQD93033.1"/>
    <property type="molecule type" value="Genomic_DNA"/>
</dbReference>
<evidence type="ECO:0000256" key="1">
    <source>
        <dbReference type="SAM" id="SignalP"/>
    </source>
</evidence>
<dbReference type="CDD" id="cd16329">
    <property type="entry name" value="LolA_like"/>
    <property type="match status" value="1"/>
</dbReference>
<dbReference type="KEGG" id="bana:BARAN1_1009"/>
<feature type="signal peptide" evidence="1">
    <location>
        <begin position="1"/>
        <end position="23"/>
    </location>
</feature>
<feature type="chain" id="PRO_5015909733" description="Uncharacterized protein TP-0789 domain-containing protein" evidence="1">
    <location>
        <begin position="24"/>
        <end position="283"/>
    </location>
</feature>
<accession>A0A2X3K7P4</accession>
<gene>
    <name evidence="3" type="ORF">BARAN1_1009</name>
</gene>
<dbReference type="Proteomes" id="UP000249818">
    <property type="component" value="Chromosome BARAN1"/>
</dbReference>
<name>A0A2X3K7P4_9BACT</name>